<dbReference type="PANTHER" id="PTHR44591:SF19">
    <property type="entry name" value="TWO-COMPONENT RESPONSE REGULATOR-RELATED"/>
    <property type="match status" value="1"/>
</dbReference>
<dbReference type="InterPro" id="IPR001789">
    <property type="entry name" value="Sig_transdc_resp-reg_receiver"/>
</dbReference>
<dbReference type="SUPFAM" id="SSF52172">
    <property type="entry name" value="CheY-like"/>
    <property type="match status" value="1"/>
</dbReference>
<comment type="caution">
    <text evidence="4">The sequence shown here is derived from an EMBL/GenBank/DDBJ whole genome shotgun (WGS) entry which is preliminary data.</text>
</comment>
<dbReference type="InterPro" id="IPR011006">
    <property type="entry name" value="CheY-like_superfamily"/>
</dbReference>
<proteinExistence type="predicted"/>
<feature type="modified residue" description="4-aspartylphosphate" evidence="2">
    <location>
        <position position="56"/>
    </location>
</feature>
<dbReference type="Proteomes" id="UP000318053">
    <property type="component" value="Unassembled WGS sequence"/>
</dbReference>
<reference evidence="4 5" key="1">
    <citation type="submission" date="2019-02" db="EMBL/GenBank/DDBJ databases">
        <title>Deep-cultivation of Planctomycetes and their phenomic and genomic characterization uncovers novel biology.</title>
        <authorList>
            <person name="Wiegand S."/>
            <person name="Jogler M."/>
            <person name="Boedeker C."/>
            <person name="Pinto D."/>
            <person name="Vollmers J."/>
            <person name="Rivas-Marin E."/>
            <person name="Kohn T."/>
            <person name="Peeters S.H."/>
            <person name="Heuer A."/>
            <person name="Rast P."/>
            <person name="Oberbeckmann S."/>
            <person name="Bunk B."/>
            <person name="Jeske O."/>
            <person name="Meyerdierks A."/>
            <person name="Storesund J.E."/>
            <person name="Kallscheuer N."/>
            <person name="Luecker S."/>
            <person name="Lage O.M."/>
            <person name="Pohl T."/>
            <person name="Merkel B.J."/>
            <person name="Hornburger P."/>
            <person name="Mueller R.-W."/>
            <person name="Bruemmer F."/>
            <person name="Labrenz M."/>
            <person name="Spormann A.M."/>
            <person name="Op Den Camp H."/>
            <person name="Overmann J."/>
            <person name="Amann R."/>
            <person name="Jetten M.S.M."/>
            <person name="Mascher T."/>
            <person name="Medema M.H."/>
            <person name="Devos D.P."/>
            <person name="Kaster A.-K."/>
            <person name="Ovreas L."/>
            <person name="Rohde M."/>
            <person name="Galperin M.Y."/>
            <person name="Jogler C."/>
        </authorList>
    </citation>
    <scope>NUCLEOTIDE SEQUENCE [LARGE SCALE GENOMIC DNA]</scope>
    <source>
        <strain evidence="4 5">CA85</strain>
    </source>
</reference>
<dbReference type="OrthoDB" id="9802066at2"/>
<evidence type="ECO:0000259" key="3">
    <source>
        <dbReference type="PROSITE" id="PS50110"/>
    </source>
</evidence>
<protein>
    <submittedName>
        <fullName evidence="4">Hydrogenase transcriptional regulatory protein hupR1</fullName>
    </submittedName>
</protein>
<evidence type="ECO:0000313" key="4">
    <source>
        <dbReference type="EMBL" id="TWT66557.1"/>
    </source>
</evidence>
<dbReference type="Pfam" id="PF00072">
    <property type="entry name" value="Response_reg"/>
    <property type="match status" value="1"/>
</dbReference>
<dbReference type="InterPro" id="IPR050595">
    <property type="entry name" value="Bact_response_regulator"/>
</dbReference>
<evidence type="ECO:0000256" key="1">
    <source>
        <dbReference type="ARBA" id="ARBA00022553"/>
    </source>
</evidence>
<keyword evidence="1 2" id="KW-0597">Phosphoprotein</keyword>
<dbReference type="AlphaFoldDB" id="A0A5C5XTL5"/>
<evidence type="ECO:0000313" key="5">
    <source>
        <dbReference type="Proteomes" id="UP000318053"/>
    </source>
</evidence>
<keyword evidence="5" id="KW-1185">Reference proteome</keyword>
<sequence length="184" mass="20529">MPTTTKSSVLIVDDEPDVLFSLKGLLRRDFQVFTAQSGAEAMEVMAEQDVHVIMTDQRMPSMTGTELMGKVRAEHPDAVRIIFTGYADTRAVVDAINSGELYRYISKPWDPDNLIEMLRDAAQKYNESIAESELLDQLDAYLTDAVQLASSDDPADRDAASIEKFKSRTDQLRGYLQCLRGSDA</sequence>
<evidence type="ECO:0000256" key="2">
    <source>
        <dbReference type="PROSITE-ProRule" id="PRU00169"/>
    </source>
</evidence>
<organism evidence="4 5">
    <name type="scientific">Allorhodopirellula solitaria</name>
    <dbReference type="NCBI Taxonomy" id="2527987"/>
    <lineage>
        <taxon>Bacteria</taxon>
        <taxon>Pseudomonadati</taxon>
        <taxon>Planctomycetota</taxon>
        <taxon>Planctomycetia</taxon>
        <taxon>Pirellulales</taxon>
        <taxon>Pirellulaceae</taxon>
        <taxon>Allorhodopirellula</taxon>
    </lineage>
</organism>
<name>A0A5C5XTL5_9BACT</name>
<dbReference type="PROSITE" id="PS50110">
    <property type="entry name" value="RESPONSE_REGULATORY"/>
    <property type="match status" value="1"/>
</dbReference>
<accession>A0A5C5XTL5</accession>
<dbReference type="PANTHER" id="PTHR44591">
    <property type="entry name" value="STRESS RESPONSE REGULATOR PROTEIN 1"/>
    <property type="match status" value="1"/>
</dbReference>
<gene>
    <name evidence="4" type="primary">hupR1</name>
    <name evidence="4" type="ORF">CA85_26540</name>
</gene>
<dbReference type="GO" id="GO:0000160">
    <property type="term" value="P:phosphorelay signal transduction system"/>
    <property type="evidence" value="ECO:0007669"/>
    <property type="project" value="InterPro"/>
</dbReference>
<dbReference type="RefSeq" id="WP_146391637.1">
    <property type="nucleotide sequence ID" value="NZ_SJPK01000005.1"/>
</dbReference>
<dbReference type="CDD" id="cd17569">
    <property type="entry name" value="REC_HupR-like"/>
    <property type="match status" value="1"/>
</dbReference>
<dbReference type="Gene3D" id="3.40.50.2300">
    <property type="match status" value="1"/>
</dbReference>
<feature type="domain" description="Response regulatory" evidence="3">
    <location>
        <begin position="8"/>
        <end position="122"/>
    </location>
</feature>
<dbReference type="EMBL" id="SJPK01000005">
    <property type="protein sequence ID" value="TWT66557.1"/>
    <property type="molecule type" value="Genomic_DNA"/>
</dbReference>
<dbReference type="SMART" id="SM00448">
    <property type="entry name" value="REC"/>
    <property type="match status" value="1"/>
</dbReference>